<evidence type="ECO:0000256" key="1">
    <source>
        <dbReference type="ARBA" id="ARBA00022801"/>
    </source>
</evidence>
<comment type="caution">
    <text evidence="3">The sequence shown here is derived from an EMBL/GenBank/DDBJ whole genome shotgun (WGS) entry which is preliminary data.</text>
</comment>
<dbReference type="GeneID" id="63791432"/>
<dbReference type="EMBL" id="MIKG01000003">
    <property type="protein sequence ID" value="RAO66203.1"/>
    <property type="molecule type" value="Genomic_DNA"/>
</dbReference>
<sequence length="371" mass="40921">MEFSKYGEPASEWTSYVLAHPIINQPWTRPSEEESLTDMHIAGNNARAALDQLALRARDLEGKFSSQDFMIETRDGSSIPLRIYTPNDTLSPSEGHPIYIYFHGGGFLHGSIDTERSVCASIATKLNIMVVHICTRHVHEAKHPFLHYDSLDATKWLLEHATIHGGDVSNIVIGGISSGANLAAHVVQQFPTLSAAINNGNNAARLKGQVLVVPWLIQPDAFPYDRFFEKSKTSLVQCAEALALSTKRLEWLSSLLQAEDITDPTINPALADDKILISLPKTAILVAGGDPLRDDGLLYATRLEKAGVKTKVHVFPGMPHHFGVYQLPHPHVAYELGSATIYHKRIFESIEWAFNGGDENASKGWTVEEKS</sequence>
<protein>
    <recommendedName>
        <fullName evidence="2">Alpha/beta hydrolase fold-3 domain-containing protein</fullName>
    </recommendedName>
</protein>
<dbReference type="InterPro" id="IPR029058">
    <property type="entry name" value="AB_hydrolase_fold"/>
</dbReference>
<dbReference type="GO" id="GO:0016787">
    <property type="term" value="F:hydrolase activity"/>
    <property type="evidence" value="ECO:0007669"/>
    <property type="project" value="UniProtKB-KW"/>
</dbReference>
<evidence type="ECO:0000313" key="4">
    <source>
        <dbReference type="Proteomes" id="UP000249363"/>
    </source>
</evidence>
<dbReference type="AlphaFoldDB" id="A0A364KRN0"/>
<name>A0A364KRN0_TALAM</name>
<evidence type="ECO:0000313" key="3">
    <source>
        <dbReference type="EMBL" id="RAO66203.1"/>
    </source>
</evidence>
<dbReference type="Pfam" id="PF07859">
    <property type="entry name" value="Abhydrolase_3"/>
    <property type="match status" value="1"/>
</dbReference>
<dbReference type="InterPro" id="IPR050300">
    <property type="entry name" value="GDXG_lipolytic_enzyme"/>
</dbReference>
<dbReference type="Gene3D" id="3.40.50.1820">
    <property type="entry name" value="alpha/beta hydrolase"/>
    <property type="match status" value="1"/>
</dbReference>
<dbReference type="OrthoDB" id="408631at2759"/>
<accession>A0A364KRN0</accession>
<dbReference type="STRING" id="1196081.A0A364KRN0"/>
<organism evidence="3 4">
    <name type="scientific">Talaromyces amestolkiae</name>
    <dbReference type="NCBI Taxonomy" id="1196081"/>
    <lineage>
        <taxon>Eukaryota</taxon>
        <taxon>Fungi</taxon>
        <taxon>Dikarya</taxon>
        <taxon>Ascomycota</taxon>
        <taxon>Pezizomycotina</taxon>
        <taxon>Eurotiomycetes</taxon>
        <taxon>Eurotiomycetidae</taxon>
        <taxon>Eurotiales</taxon>
        <taxon>Trichocomaceae</taxon>
        <taxon>Talaromyces</taxon>
        <taxon>Talaromyces sect. Talaromyces</taxon>
    </lineage>
</organism>
<proteinExistence type="predicted"/>
<gene>
    <name evidence="3" type="ORF">BHQ10_002215</name>
</gene>
<evidence type="ECO:0000259" key="2">
    <source>
        <dbReference type="Pfam" id="PF07859"/>
    </source>
</evidence>
<dbReference type="RefSeq" id="XP_040730720.1">
    <property type="nucleotide sequence ID" value="XM_040874337.1"/>
</dbReference>
<dbReference type="PANTHER" id="PTHR48081:SF8">
    <property type="entry name" value="ALPHA_BETA HYDROLASE FOLD-3 DOMAIN-CONTAINING PROTEIN-RELATED"/>
    <property type="match status" value="1"/>
</dbReference>
<dbReference type="SUPFAM" id="SSF53474">
    <property type="entry name" value="alpha/beta-Hydrolases"/>
    <property type="match status" value="1"/>
</dbReference>
<feature type="domain" description="Alpha/beta hydrolase fold-3" evidence="2">
    <location>
        <begin position="100"/>
        <end position="322"/>
    </location>
</feature>
<keyword evidence="1" id="KW-0378">Hydrolase</keyword>
<dbReference type="Proteomes" id="UP000249363">
    <property type="component" value="Unassembled WGS sequence"/>
</dbReference>
<dbReference type="PANTHER" id="PTHR48081">
    <property type="entry name" value="AB HYDROLASE SUPERFAMILY PROTEIN C4A8.06C"/>
    <property type="match status" value="1"/>
</dbReference>
<reference evidence="3 4" key="1">
    <citation type="journal article" date="2017" name="Biotechnol. Biofuels">
        <title>Differential beta-glucosidase expression as a function of carbon source availability in Talaromyces amestolkiae: a genomic and proteomic approach.</title>
        <authorList>
            <person name="de Eugenio L.I."/>
            <person name="Mendez-Liter J.A."/>
            <person name="Nieto-Dominguez M."/>
            <person name="Alonso L."/>
            <person name="Gil-Munoz J."/>
            <person name="Barriuso J."/>
            <person name="Prieto A."/>
            <person name="Martinez M.J."/>
        </authorList>
    </citation>
    <scope>NUCLEOTIDE SEQUENCE [LARGE SCALE GENOMIC DNA]</scope>
    <source>
        <strain evidence="3 4">CIB</strain>
    </source>
</reference>
<dbReference type="InterPro" id="IPR013094">
    <property type="entry name" value="AB_hydrolase_3"/>
</dbReference>
<keyword evidence="4" id="KW-1185">Reference proteome</keyword>